<dbReference type="Gene3D" id="1.25.10.10">
    <property type="entry name" value="Leucine-rich Repeat Variant"/>
    <property type="match status" value="1"/>
</dbReference>
<dbReference type="EMBL" id="KV784358">
    <property type="protein sequence ID" value="OEU16339.1"/>
    <property type="molecule type" value="Genomic_DNA"/>
</dbReference>
<keyword evidence="8" id="KW-1185">Reference proteome</keyword>
<dbReference type="Proteomes" id="UP000095751">
    <property type="component" value="Unassembled WGS sequence"/>
</dbReference>
<name>A0A1E7FDW2_9STRA</name>
<keyword evidence="5" id="KW-0653">Protein transport</keyword>
<dbReference type="SUPFAM" id="SSF48371">
    <property type="entry name" value="ARM repeat"/>
    <property type="match status" value="1"/>
</dbReference>
<feature type="region of interest" description="Disordered" evidence="6">
    <location>
        <begin position="286"/>
        <end position="319"/>
    </location>
</feature>
<protein>
    <submittedName>
        <fullName evidence="7">ARM repeat-containing protein</fullName>
    </submittedName>
</protein>
<evidence type="ECO:0000256" key="6">
    <source>
        <dbReference type="SAM" id="MobiDB-lite"/>
    </source>
</evidence>
<reference evidence="7 8" key="1">
    <citation type="submission" date="2016-09" db="EMBL/GenBank/DDBJ databases">
        <title>Extensive genetic diversity and differential bi-allelic expression allows diatom success in the polar Southern Ocean.</title>
        <authorList>
            <consortium name="DOE Joint Genome Institute"/>
            <person name="Mock T."/>
            <person name="Otillar R.P."/>
            <person name="Strauss J."/>
            <person name="Dupont C."/>
            <person name="Frickenhaus S."/>
            <person name="Maumus F."/>
            <person name="Mcmullan M."/>
            <person name="Sanges R."/>
            <person name="Schmutz J."/>
            <person name="Toseland A."/>
            <person name="Valas R."/>
            <person name="Veluchamy A."/>
            <person name="Ward B.J."/>
            <person name="Allen A."/>
            <person name="Barry K."/>
            <person name="Falciatore A."/>
            <person name="Ferrante M."/>
            <person name="Fortunato A.E."/>
            <person name="Gloeckner G."/>
            <person name="Gruber A."/>
            <person name="Hipkin R."/>
            <person name="Janech M."/>
            <person name="Kroth P."/>
            <person name="Leese F."/>
            <person name="Lindquist E."/>
            <person name="Lyon B.R."/>
            <person name="Martin J."/>
            <person name="Mayer C."/>
            <person name="Parker M."/>
            <person name="Quesneville H."/>
            <person name="Raymond J."/>
            <person name="Uhlig C."/>
            <person name="Valentin K.U."/>
            <person name="Worden A.Z."/>
            <person name="Armbrust E.V."/>
            <person name="Bowler C."/>
            <person name="Green B."/>
            <person name="Moulton V."/>
            <person name="Van Oosterhout C."/>
            <person name="Grigoriev I."/>
        </authorList>
    </citation>
    <scope>NUCLEOTIDE SEQUENCE [LARGE SCALE GENOMIC DNA]</scope>
    <source>
        <strain evidence="7 8">CCMP1102</strain>
    </source>
</reference>
<proteinExistence type="predicted"/>
<keyword evidence="2" id="KW-0813">Transport</keyword>
<evidence type="ECO:0000256" key="4">
    <source>
        <dbReference type="ARBA" id="ARBA00022737"/>
    </source>
</evidence>
<evidence type="ECO:0000256" key="1">
    <source>
        <dbReference type="ARBA" id="ARBA00004496"/>
    </source>
</evidence>
<dbReference type="GO" id="GO:0006606">
    <property type="term" value="P:protein import into nucleus"/>
    <property type="evidence" value="ECO:0007669"/>
    <property type="project" value="InterPro"/>
</dbReference>
<feature type="compositionally biased region" description="Acidic residues" evidence="6">
    <location>
        <begin position="304"/>
        <end position="319"/>
    </location>
</feature>
<dbReference type="OrthoDB" id="951172at2759"/>
<keyword evidence="4" id="KW-0677">Repeat</keyword>
<dbReference type="PANTHER" id="PTHR10527">
    <property type="entry name" value="IMPORTIN BETA"/>
    <property type="match status" value="1"/>
</dbReference>
<dbReference type="KEGG" id="fcy:FRACYDRAFT_185128"/>
<evidence type="ECO:0000313" key="7">
    <source>
        <dbReference type="EMBL" id="OEU16339.1"/>
    </source>
</evidence>
<dbReference type="InterPro" id="IPR016024">
    <property type="entry name" value="ARM-type_fold"/>
</dbReference>
<dbReference type="InParanoid" id="A0A1E7FDW2"/>
<evidence type="ECO:0000256" key="2">
    <source>
        <dbReference type="ARBA" id="ARBA00022448"/>
    </source>
</evidence>
<dbReference type="Pfam" id="PF13513">
    <property type="entry name" value="HEAT_EZ"/>
    <property type="match status" value="1"/>
</dbReference>
<organism evidence="7 8">
    <name type="scientific">Fragilariopsis cylindrus CCMP1102</name>
    <dbReference type="NCBI Taxonomy" id="635003"/>
    <lineage>
        <taxon>Eukaryota</taxon>
        <taxon>Sar</taxon>
        <taxon>Stramenopiles</taxon>
        <taxon>Ochrophyta</taxon>
        <taxon>Bacillariophyta</taxon>
        <taxon>Bacillariophyceae</taxon>
        <taxon>Bacillariophycidae</taxon>
        <taxon>Bacillariales</taxon>
        <taxon>Bacillariaceae</taxon>
        <taxon>Fragilariopsis</taxon>
    </lineage>
</organism>
<evidence type="ECO:0000256" key="3">
    <source>
        <dbReference type="ARBA" id="ARBA00022490"/>
    </source>
</evidence>
<keyword evidence="3" id="KW-0963">Cytoplasm</keyword>
<dbReference type="InterPro" id="IPR040122">
    <property type="entry name" value="Importin_beta"/>
</dbReference>
<comment type="subcellular location">
    <subcellularLocation>
        <location evidence="1">Cytoplasm</location>
    </subcellularLocation>
</comment>
<gene>
    <name evidence="7" type="ORF">FRACYDRAFT_185128</name>
</gene>
<evidence type="ECO:0000256" key="5">
    <source>
        <dbReference type="ARBA" id="ARBA00022927"/>
    </source>
</evidence>
<evidence type="ECO:0000313" key="8">
    <source>
        <dbReference type="Proteomes" id="UP000095751"/>
    </source>
</evidence>
<dbReference type="InterPro" id="IPR011989">
    <property type="entry name" value="ARM-like"/>
</dbReference>
<accession>A0A1E7FDW2</accession>
<dbReference type="AlphaFoldDB" id="A0A1E7FDW2"/>
<dbReference type="GO" id="GO:0005737">
    <property type="term" value="C:cytoplasm"/>
    <property type="evidence" value="ECO:0007669"/>
    <property type="project" value="UniProtKB-SubCell"/>
</dbReference>
<sequence length="898" mass="99676">MSLESEIAKHVKEVLLYGLSLTHTELRNVISSVIADCSVSADAVQPYLSIKNWPELMPTLLHNLDPKRTQNVHAIHGSISTVKKMMEDDPDEIPTPDLDNLIPLLLQLFHSPDEAIRVSTLQSLAACLAFGLVPSALVLQFSTYLEGLSQLATDPSMQVQKWVCRSINTLLEHHAQYIQPQWESICQFMLQSTMKKQQQQQLCDDQIDVAAEACEFWLIFGSLDEMLLTTPMLETVQRILPQLIPILINNMVYSYEQRIDIQAQNEIESQVELNNDTTQGMKPVFHKAKTKGQNSNDGTNNDGNGDDDDDDEDDDLNEDDNEWNLRKYAGASLDTLANLYGPEPILPNLLPSLQLGLTSTDPWVQEASILALGAVAEGCREEMYTHMNQLFPYLMNLLATPESPQNLPQVKCICAWTASRYADWAVNEVETGSQGHLLAEMTEVFLKRLEDKNRKVQVACGSALGELMETAGDLMAPYLQEVYLALVFAMPRYQGRSLVIIFDTLGIMAEYCGSAIGENDLPRIYIPPMLALWNNMSRQDPTNRVLLPLMESLACICVTCSMNFQPFALETFETSMAVIEQVQLMLATTDHPDYGDYDPIICATDLLDALCEGMGTNFASLVLSSSRYNQHFINVLHLLCTHDSAGVRMSALALLGDLARNAPAMIEPALPQLIQDAICNLDATLDEDMHASLYTNAVWAIGEICVKCGENSAPLEPYAPALMQHLIAMLMGNGTERVSSVPGLAENSAACVGRLANVNPMFVAPDLPRFLLGWTDGLSRILDIDEKRDAFTGLCNALYANPQAIQQVEASAPDVIITSILFAITSWHIPADFPDDINTFLNGDYNFRPFPPTEAALGNRLTQLIQNIKSSVGGDVWKVVENRLPVNVRRLFREVYQL</sequence>
<dbReference type="FunCoup" id="A0A1E7FDW2">
    <property type="interactions" value="594"/>
</dbReference>